<name>A0A507BDJ4_9PEZI</name>
<proteinExistence type="inferred from homology"/>
<dbReference type="Proteomes" id="UP000319257">
    <property type="component" value="Unassembled WGS sequence"/>
</dbReference>
<dbReference type="EMBL" id="SKBQ01000024">
    <property type="protein sequence ID" value="TPX14991.1"/>
    <property type="molecule type" value="Genomic_DNA"/>
</dbReference>
<dbReference type="PANTHER" id="PTHR28055">
    <property type="entry name" value="ALTERED INHERITANCE OF MITOCHONDRIA PROTEIN 41, MITOCHONDRIAL"/>
    <property type="match status" value="1"/>
</dbReference>
<comment type="subcellular location">
    <subcellularLocation>
        <location evidence="1">Mitochondrion</location>
    </subcellularLocation>
</comment>
<organism evidence="2 3">
    <name type="scientific">Thyridium curvatum</name>
    <dbReference type="NCBI Taxonomy" id="1093900"/>
    <lineage>
        <taxon>Eukaryota</taxon>
        <taxon>Fungi</taxon>
        <taxon>Dikarya</taxon>
        <taxon>Ascomycota</taxon>
        <taxon>Pezizomycotina</taxon>
        <taxon>Sordariomycetes</taxon>
        <taxon>Sordariomycetidae</taxon>
        <taxon>Thyridiales</taxon>
        <taxon>Thyridiaceae</taxon>
        <taxon>Thyridium</taxon>
    </lineage>
</organism>
<dbReference type="STRING" id="1093900.A0A507BDJ4"/>
<dbReference type="FunCoup" id="A0A507BDJ4">
    <property type="interactions" value="85"/>
</dbReference>
<accession>A0A507BDJ4</accession>
<evidence type="ECO:0000313" key="3">
    <source>
        <dbReference type="Proteomes" id="UP000319257"/>
    </source>
</evidence>
<keyword evidence="3" id="KW-1185">Reference proteome</keyword>
<protein>
    <recommendedName>
        <fullName evidence="1">Altered inheritance of mitochondria protein 41</fullName>
    </recommendedName>
</protein>
<dbReference type="Gene3D" id="1.10.1510.10">
    <property type="entry name" value="Uncharacterised protein YqeY/AIM41 PF09424, N-terminal domain"/>
    <property type="match status" value="1"/>
</dbReference>
<dbReference type="GO" id="GO:0005739">
    <property type="term" value="C:mitochondrion"/>
    <property type="evidence" value="ECO:0007669"/>
    <property type="project" value="UniProtKB-SubCell"/>
</dbReference>
<dbReference type="GO" id="GO:0016884">
    <property type="term" value="F:carbon-nitrogen ligase activity, with glutamine as amido-N-donor"/>
    <property type="evidence" value="ECO:0007669"/>
    <property type="project" value="UniProtKB-UniRule"/>
</dbReference>
<dbReference type="OrthoDB" id="538640at2759"/>
<comment type="similarity">
    <text evidence="1">Belongs to the AIM41 family.</text>
</comment>
<gene>
    <name evidence="1" type="primary">AIM41</name>
    <name evidence="2" type="ORF">E0L32_004821</name>
</gene>
<dbReference type="InterPro" id="IPR003789">
    <property type="entry name" value="Asn/Gln_tRNA_amidoTrase-B-like"/>
</dbReference>
<keyword evidence="1" id="KW-0496">Mitochondrion</keyword>
<dbReference type="InterPro" id="IPR019004">
    <property type="entry name" value="YqeY/Aim41"/>
</dbReference>
<dbReference type="InterPro" id="IPR042184">
    <property type="entry name" value="YqeY/Aim41_N"/>
</dbReference>
<dbReference type="PANTHER" id="PTHR28055:SF1">
    <property type="entry name" value="ALTERED INHERITANCE OF MITOCHONDRIA PROTEIN 41, MITOCHONDRIAL"/>
    <property type="match status" value="1"/>
</dbReference>
<dbReference type="AlphaFoldDB" id="A0A507BDJ4"/>
<evidence type="ECO:0000313" key="2">
    <source>
        <dbReference type="EMBL" id="TPX14991.1"/>
    </source>
</evidence>
<sequence length="201" mass="21277">MASLVPMAARTVGRLSTRPAPKLAIKPSLLLRRAYSAEAPPPPLLTKLKGDLKTAMKAKDTARLGVIRSVISSTLNASKTASPIKTDAQLVALLRKQARSAQEAAEEFRAAGREDLVEKEEAQVRILEEYAAGSGIESIGEAELQPIVEAVLAEMAAEGVTAKSQMGEAMKRLLAPGGPLDGKDVQKTEVIKVVKELSAKA</sequence>
<dbReference type="InParanoid" id="A0A507BDJ4"/>
<evidence type="ECO:0000256" key="1">
    <source>
        <dbReference type="RuleBase" id="RU365099"/>
    </source>
</evidence>
<dbReference type="SUPFAM" id="SSF89095">
    <property type="entry name" value="GatB/YqeY motif"/>
    <property type="match status" value="1"/>
</dbReference>
<dbReference type="Pfam" id="PF09424">
    <property type="entry name" value="YqeY"/>
    <property type="match status" value="1"/>
</dbReference>
<reference evidence="2 3" key="1">
    <citation type="submission" date="2019-06" db="EMBL/GenBank/DDBJ databases">
        <title>Draft genome sequence of the filamentous fungus Phialemoniopsis curvata isolated from diesel fuel.</title>
        <authorList>
            <person name="Varaljay V.A."/>
            <person name="Lyon W.J."/>
            <person name="Crouch A.L."/>
            <person name="Drake C.E."/>
            <person name="Hollomon J.M."/>
            <person name="Nadeau L.J."/>
            <person name="Nunn H.S."/>
            <person name="Stevenson B.S."/>
            <person name="Bojanowski C.L."/>
            <person name="Crookes-Goodson W.J."/>
        </authorList>
    </citation>
    <scope>NUCLEOTIDE SEQUENCE [LARGE SCALE GENOMIC DNA]</scope>
    <source>
        <strain evidence="2 3">D216</strain>
    </source>
</reference>
<comment type="caution">
    <text evidence="2">The sequence shown here is derived from an EMBL/GenBank/DDBJ whole genome shotgun (WGS) entry which is preliminary data.</text>
</comment>